<dbReference type="Proteomes" id="UP001497482">
    <property type="component" value="Chromosome 7"/>
</dbReference>
<gene>
    <name evidence="1" type="ORF">KC01_LOCUS36988</name>
</gene>
<dbReference type="EMBL" id="OZ035829">
    <property type="protein sequence ID" value="CAL1610352.1"/>
    <property type="molecule type" value="Genomic_DNA"/>
</dbReference>
<keyword evidence="2" id="KW-1185">Reference proteome</keyword>
<name>A0AAV2MAG4_KNICA</name>
<evidence type="ECO:0000313" key="1">
    <source>
        <dbReference type="EMBL" id="CAL1610352.1"/>
    </source>
</evidence>
<protein>
    <submittedName>
        <fullName evidence="1">Uncharacterized protein</fullName>
    </submittedName>
</protein>
<proteinExistence type="predicted"/>
<reference evidence="1 2" key="1">
    <citation type="submission" date="2024-04" db="EMBL/GenBank/DDBJ databases">
        <authorList>
            <person name="Waldvogel A.-M."/>
            <person name="Schoenle A."/>
        </authorList>
    </citation>
    <scope>NUCLEOTIDE SEQUENCE [LARGE SCALE GENOMIC DNA]</scope>
</reference>
<evidence type="ECO:0000313" key="2">
    <source>
        <dbReference type="Proteomes" id="UP001497482"/>
    </source>
</evidence>
<dbReference type="AlphaFoldDB" id="A0AAV2MAG4"/>
<sequence>MIVLLTPLCDRNIIHGPFLEPVVVGPDSFSSRVGGILPSVQSVSKRSEHKAKSMPTYADCVYERPCVIRLPRATGYPFPDFGIKLLPPSFTRCNLGC</sequence>
<accession>A0AAV2MAG4</accession>
<organism evidence="1 2">
    <name type="scientific">Knipowitschia caucasica</name>
    <name type="common">Caucasian dwarf goby</name>
    <name type="synonym">Pomatoschistus caucasicus</name>
    <dbReference type="NCBI Taxonomy" id="637954"/>
    <lineage>
        <taxon>Eukaryota</taxon>
        <taxon>Metazoa</taxon>
        <taxon>Chordata</taxon>
        <taxon>Craniata</taxon>
        <taxon>Vertebrata</taxon>
        <taxon>Euteleostomi</taxon>
        <taxon>Actinopterygii</taxon>
        <taxon>Neopterygii</taxon>
        <taxon>Teleostei</taxon>
        <taxon>Neoteleostei</taxon>
        <taxon>Acanthomorphata</taxon>
        <taxon>Gobiaria</taxon>
        <taxon>Gobiiformes</taxon>
        <taxon>Gobioidei</taxon>
        <taxon>Gobiidae</taxon>
        <taxon>Gobiinae</taxon>
        <taxon>Knipowitschia</taxon>
    </lineage>
</organism>